<keyword evidence="1" id="KW-0812">Transmembrane</keyword>
<dbReference type="GO" id="GO:0005886">
    <property type="term" value="C:plasma membrane"/>
    <property type="evidence" value="ECO:0007669"/>
    <property type="project" value="TreeGrafter"/>
</dbReference>
<dbReference type="PRINTS" id="PR00702">
    <property type="entry name" value="ACRIFLAVINRP"/>
</dbReference>
<feature type="transmembrane region" description="Helical" evidence="1">
    <location>
        <begin position="394"/>
        <end position="413"/>
    </location>
</feature>
<organism evidence="2 3">
    <name type="scientific">Stenotrophomonas beteli</name>
    <dbReference type="NCBI Taxonomy" id="3384461"/>
    <lineage>
        <taxon>Bacteria</taxon>
        <taxon>Pseudomonadati</taxon>
        <taxon>Pseudomonadota</taxon>
        <taxon>Gammaproteobacteria</taxon>
        <taxon>Lysobacterales</taxon>
        <taxon>Lysobacteraceae</taxon>
        <taxon>Stenotrophomonas</taxon>
        <taxon>Stenotrophomonas maltophilia group</taxon>
    </lineage>
</organism>
<keyword evidence="1" id="KW-0472">Membrane</keyword>
<accession>A0A0R0AVK7</accession>
<keyword evidence="3" id="KW-1185">Reference proteome</keyword>
<evidence type="ECO:0000313" key="3">
    <source>
        <dbReference type="Proteomes" id="UP000051757"/>
    </source>
</evidence>
<sequence>MRRFNLSEWALANRPLVLFAMLAFALIGAWSYKHLGQSEDPPFTFKAMVVRTLWPGATAEQVSRQVTEPIEKALMNTGEYEFIRSYSRPGESQVIFMARDSLRSRQIPDLWYQVRKRVGDIRATLPREIVGPFFNDEFGDTYGNIYALTGKGFDYAVMRDYADRIQLELQRVPDVGKIDLVGLQDEKVWIELSNTRLATLGVSMQQVQQALADQNAITGTSFFETATDRVQLRVTGQFNDIEAIRQFPIRAGDRTVHLGDIAEVKRGFADPASPKMRFMGEEAIGLAVAMKDGGDILKLGANLDAEFQRLQKTLPAGMQLRKVSDQPQSVEESVGEFVQVLTEAVVIVLLVSFFSLGLRTGLVVGVTIPLVLAMTFFVMHYFDIGLHKISLGALVLALGLLVDDAIIAVEMMATKMEQGYDRLRAASFAWESTAFPMLTGTLITAAGFLPIATAASSTGEYTRSLFQVVTIALVVSWIAAVLFIPYLGDKMLPDLFNPQPPKPGSLSARWHAKRQQWADRYPALANLIAPPQHGHDHDPYQRPFYRSFRRFLDACLRRRWWVIAATVALFVFSLMMFRFVPQQFFPDSTRPELMVDIELAEGASLRSTQAQAEKLEKLLQGRQDIANYVSYVGTGSPRFYLPLDQQLPATNFAQFVILAKDTKARETARSWLLKEVIPQFPDVQMRVTRLENGPPVGYPVQMRISGEHIERVQAIARQVEAKVRENPHVINVNLDWSEPSKVVRLVIDQERARALGVSSAQVSQFLSSSLAGQSVSVYREGNRQIEMLLRGPTDERNQLELLSSLSMPTANGGSITLSQVATMEYGFEDGIIWHRNRLPTVTVRADIGDGMQPLDVVHQILPTLDGIRAELPNGYLLETGGTVEDSARGQNSIKAGMPLFLVVVATLLMLQLRSFSRAAMVLVTAPLGIIGATLFLLLFRAPFGFVALLGTIALAGMIMRNSVILIDQIQQDIDAGHDRWHSIIDATVRRFRPIVLTALAAVLAMIPLSRSAFYGSMAISIMGGLIVGTVLTLVFLPALYAAWFRVKPDESGA</sequence>
<proteinExistence type="predicted"/>
<dbReference type="SUPFAM" id="SSF82866">
    <property type="entry name" value="Multidrug efflux transporter AcrB transmembrane domain"/>
    <property type="match status" value="2"/>
</dbReference>
<evidence type="ECO:0000313" key="2">
    <source>
        <dbReference type="EMBL" id="KRG49087.1"/>
    </source>
</evidence>
<dbReference type="Gene3D" id="3.30.70.1320">
    <property type="entry name" value="Multidrug efflux transporter AcrB pore domain like"/>
    <property type="match status" value="1"/>
</dbReference>
<dbReference type="Gene3D" id="3.30.70.1440">
    <property type="entry name" value="Multidrug efflux transporter AcrB pore domain"/>
    <property type="match status" value="1"/>
</dbReference>
<dbReference type="Proteomes" id="UP000051757">
    <property type="component" value="Unassembled WGS sequence"/>
</dbReference>
<feature type="transmembrane region" description="Helical" evidence="1">
    <location>
        <begin position="363"/>
        <end position="382"/>
    </location>
</feature>
<dbReference type="Gene3D" id="3.30.70.1430">
    <property type="entry name" value="Multidrug efflux transporter AcrB pore domain"/>
    <property type="match status" value="2"/>
</dbReference>
<dbReference type="Gene3D" id="1.20.1640.10">
    <property type="entry name" value="Multidrug efflux transporter AcrB transmembrane domain"/>
    <property type="match status" value="2"/>
</dbReference>
<protein>
    <submittedName>
        <fullName evidence="2">Multidrug transporter AcrB</fullName>
    </submittedName>
</protein>
<feature type="transmembrane region" description="Helical" evidence="1">
    <location>
        <begin position="895"/>
        <end position="912"/>
    </location>
</feature>
<feature type="transmembrane region" description="Helical" evidence="1">
    <location>
        <begin position="1019"/>
        <end position="1043"/>
    </location>
</feature>
<dbReference type="InterPro" id="IPR001036">
    <property type="entry name" value="Acrflvin-R"/>
</dbReference>
<name>A0A0R0AVK7_9GAMM</name>
<feature type="transmembrane region" description="Helical" evidence="1">
    <location>
        <begin position="919"/>
        <end position="939"/>
    </location>
</feature>
<gene>
    <name evidence="2" type="ORF">ARC23_15250</name>
</gene>
<dbReference type="EMBL" id="LLXV01000049">
    <property type="protein sequence ID" value="KRG49087.1"/>
    <property type="molecule type" value="Genomic_DNA"/>
</dbReference>
<feature type="transmembrane region" description="Helical" evidence="1">
    <location>
        <begin position="465"/>
        <end position="487"/>
    </location>
</feature>
<dbReference type="InterPro" id="IPR027463">
    <property type="entry name" value="AcrB_DN_DC_subdom"/>
</dbReference>
<evidence type="ECO:0000256" key="1">
    <source>
        <dbReference type="SAM" id="Phobius"/>
    </source>
</evidence>
<dbReference type="Gene3D" id="3.30.2090.10">
    <property type="entry name" value="Multidrug efflux transporter AcrB TolC docking domain, DN and DC subdomains"/>
    <property type="match status" value="2"/>
</dbReference>
<feature type="transmembrane region" description="Helical" evidence="1">
    <location>
        <begin position="560"/>
        <end position="580"/>
    </location>
</feature>
<dbReference type="SUPFAM" id="SSF82693">
    <property type="entry name" value="Multidrug efflux transporter AcrB pore domain, PN1, PN2, PC1 and PC2 subdomains"/>
    <property type="match status" value="3"/>
</dbReference>
<dbReference type="OrthoDB" id="9757940at2"/>
<feature type="transmembrane region" description="Helical" evidence="1">
    <location>
        <begin position="945"/>
        <end position="966"/>
    </location>
</feature>
<dbReference type="PANTHER" id="PTHR32063">
    <property type="match status" value="1"/>
</dbReference>
<dbReference type="Pfam" id="PF00873">
    <property type="entry name" value="ACR_tran"/>
    <property type="match status" value="1"/>
</dbReference>
<comment type="caution">
    <text evidence="2">The sequence shown here is derived from an EMBL/GenBank/DDBJ whole genome shotgun (WGS) entry which is preliminary data.</text>
</comment>
<keyword evidence="1" id="KW-1133">Transmembrane helix</keyword>
<feature type="transmembrane region" description="Helical" evidence="1">
    <location>
        <begin position="337"/>
        <end position="356"/>
    </location>
</feature>
<dbReference type="AlphaFoldDB" id="A0A0R0AVK7"/>
<dbReference type="GO" id="GO:0042910">
    <property type="term" value="F:xenobiotic transmembrane transporter activity"/>
    <property type="evidence" value="ECO:0007669"/>
    <property type="project" value="TreeGrafter"/>
</dbReference>
<feature type="transmembrane region" description="Helical" evidence="1">
    <location>
        <begin position="994"/>
        <end position="1013"/>
    </location>
</feature>
<reference evidence="2 3" key="1">
    <citation type="journal article" date="2016" name="Front. Microbiol.">
        <title>Genome Sequence of Type Strains of Genus Stenotrophomonas.</title>
        <authorList>
            <person name="Patil P.P."/>
            <person name="Midha S."/>
            <person name="Kumar S."/>
            <person name="Patil P.B."/>
        </authorList>
    </citation>
    <scope>NUCLEOTIDE SEQUENCE [LARGE SCALE GENOMIC DNA]</scope>
    <source>
        <strain evidence="2 3">LMG 978</strain>
    </source>
</reference>
<feature type="transmembrane region" description="Helical" evidence="1">
    <location>
        <begin position="434"/>
        <end position="453"/>
    </location>
</feature>
<dbReference type="SUPFAM" id="SSF82714">
    <property type="entry name" value="Multidrug efflux transporter AcrB TolC docking domain, DN and DC subdomains"/>
    <property type="match status" value="2"/>
</dbReference>
<dbReference type="PANTHER" id="PTHR32063:SF18">
    <property type="entry name" value="CATION EFFLUX SYSTEM PROTEIN"/>
    <property type="match status" value="1"/>
</dbReference>